<evidence type="ECO:0000256" key="1">
    <source>
        <dbReference type="ARBA" id="ARBA00023002"/>
    </source>
</evidence>
<dbReference type="PANTHER" id="PTHR43244">
    <property type="match status" value="1"/>
</dbReference>
<reference evidence="3" key="1">
    <citation type="submission" date="2021-03" db="EMBL/GenBank/DDBJ databases">
        <title>Actinotalea soli sp. nov., isolated from soil.</title>
        <authorList>
            <person name="Ping W."/>
            <person name="Zhang J."/>
        </authorList>
    </citation>
    <scope>NUCLEOTIDE SEQUENCE</scope>
    <source>
        <strain evidence="3">BY-33</strain>
    </source>
</reference>
<protein>
    <submittedName>
        <fullName evidence="3">LLM class flavin-dependent oxidoreductase</fullName>
    </submittedName>
</protein>
<organism evidence="3 4">
    <name type="scientific">Actinotalea soli</name>
    <dbReference type="NCBI Taxonomy" id="2819234"/>
    <lineage>
        <taxon>Bacteria</taxon>
        <taxon>Bacillati</taxon>
        <taxon>Actinomycetota</taxon>
        <taxon>Actinomycetes</taxon>
        <taxon>Micrococcales</taxon>
        <taxon>Cellulomonadaceae</taxon>
        <taxon>Actinotalea</taxon>
    </lineage>
</organism>
<dbReference type="Pfam" id="PF00296">
    <property type="entry name" value="Bac_luciferase"/>
    <property type="match status" value="1"/>
</dbReference>
<dbReference type="AlphaFoldDB" id="A0A939RVP8"/>
<dbReference type="RefSeq" id="WP_208055022.1">
    <property type="nucleotide sequence ID" value="NZ_JAGEMK010000002.1"/>
</dbReference>
<gene>
    <name evidence="3" type="ORF">J4G33_06050</name>
</gene>
<sequence length="319" mass="33574">MSDTRAVGVMLPRDLPAAVVLDYARRAESLGFDELWVVEDLGFRGGVAQAAAVLAVTERIRVGVGVLPAAVRNAAFTAMEVATLAQLFPGRVDVGIGHGMPGWMRSVGAWPASPLRLLEDHLRSVRALLGGDAVEGGHGYVEAEGVRLEPSAVPAVAPRVLAGVRGPRSLALAGRAADGTVLAEPCAPEYIRQAIAQIDAPGPHRVVTYDVAAVDEDGAAARDVVRGGLEWIGETDWSPHLDPLPFAEEFRALRARSVTREEFVAAMPDAWVQRLALAGTPAEVRGQIDARHEAGATVVVMVPIGPDPMAALEAVARVL</sequence>
<comment type="caution">
    <text evidence="3">The sequence shown here is derived from an EMBL/GenBank/DDBJ whole genome shotgun (WGS) entry which is preliminary data.</text>
</comment>
<dbReference type="SUPFAM" id="SSF51679">
    <property type="entry name" value="Bacterial luciferase-like"/>
    <property type="match status" value="1"/>
</dbReference>
<name>A0A939RVP8_9CELL</name>
<keyword evidence="4" id="KW-1185">Reference proteome</keyword>
<dbReference type="Gene3D" id="3.20.20.30">
    <property type="entry name" value="Luciferase-like domain"/>
    <property type="match status" value="1"/>
</dbReference>
<proteinExistence type="predicted"/>
<accession>A0A939RVP8</accession>
<evidence type="ECO:0000313" key="4">
    <source>
        <dbReference type="Proteomes" id="UP000664209"/>
    </source>
</evidence>
<evidence type="ECO:0000259" key="2">
    <source>
        <dbReference type="Pfam" id="PF00296"/>
    </source>
</evidence>
<dbReference type="Proteomes" id="UP000664209">
    <property type="component" value="Unassembled WGS sequence"/>
</dbReference>
<dbReference type="EMBL" id="JAGEMK010000002">
    <property type="protein sequence ID" value="MBO1751361.1"/>
    <property type="molecule type" value="Genomic_DNA"/>
</dbReference>
<dbReference type="InterPro" id="IPR036661">
    <property type="entry name" value="Luciferase-like_sf"/>
</dbReference>
<feature type="domain" description="Luciferase-like" evidence="2">
    <location>
        <begin position="16"/>
        <end position="297"/>
    </location>
</feature>
<dbReference type="GO" id="GO:0016705">
    <property type="term" value="F:oxidoreductase activity, acting on paired donors, with incorporation or reduction of molecular oxygen"/>
    <property type="evidence" value="ECO:0007669"/>
    <property type="project" value="InterPro"/>
</dbReference>
<dbReference type="InterPro" id="IPR050564">
    <property type="entry name" value="F420-G6PD/mer"/>
</dbReference>
<keyword evidence="1" id="KW-0560">Oxidoreductase</keyword>
<evidence type="ECO:0000313" key="3">
    <source>
        <dbReference type="EMBL" id="MBO1751361.1"/>
    </source>
</evidence>
<dbReference type="PANTHER" id="PTHR43244:SF1">
    <property type="entry name" value="5,10-METHYLENETETRAHYDROMETHANOPTERIN REDUCTASE"/>
    <property type="match status" value="1"/>
</dbReference>
<dbReference type="InterPro" id="IPR011251">
    <property type="entry name" value="Luciferase-like_dom"/>
</dbReference>